<dbReference type="PANTHER" id="PTHR42718:SF9">
    <property type="entry name" value="MAJOR FACILITATOR SUPERFAMILY MULTIDRUG TRANSPORTER MFSC"/>
    <property type="match status" value="1"/>
</dbReference>
<feature type="transmembrane region" description="Helical" evidence="6">
    <location>
        <begin position="103"/>
        <end position="125"/>
    </location>
</feature>
<feature type="transmembrane region" description="Helical" evidence="6">
    <location>
        <begin position="273"/>
        <end position="297"/>
    </location>
</feature>
<feature type="transmembrane region" description="Helical" evidence="6">
    <location>
        <begin position="79"/>
        <end position="97"/>
    </location>
</feature>
<feature type="domain" description="Major facilitator superfamily (MFS) profile" evidence="7">
    <location>
        <begin position="13"/>
        <end position="509"/>
    </location>
</feature>
<gene>
    <name evidence="8" type="primary">qacA_1</name>
    <name evidence="8" type="ORF">MBBWO_11490</name>
</gene>
<sequence length="511" mass="55083">MEVNENHSKSWFPLIIIACASFIIALDSTFMNVAISTLVQDLNTSLSTIQAIITFYTLITASLMLVGAKLQDIFGKKKIFMIGAFLFGCGTLIASLSNSAGTLFIGWSLLEGVGGAFMTPATISLVSGTYKGKDRTLALAVVSAMAGIAAAIGPLFGGVLTTYASWRVGFLVELLIVIFVLVFRGKIQELETTLSKSDFDIYGSILFIITLVAFILGILSLHMFNLHLTGFILVLSLVFLILFVLYENRRTKKGKEPLLKLDLFKNRTLDISFVVRLLAALALAGTIFAVSIFLQTILKTDPFTTGLALMPLTVGLLLFSMVTPRLASKFSHKTVIMIGLILAIIGSILLRGQFGLSVGIWDISPGMFLVGAGVGFVFALGTDIALNGVESKDESSASGLITTGNMLGSSMGTAIIGVLIIVGAAYGFYEGVGLYTDYNITQDEVLDDFNIYIEHMNDVEINQLQGVSSASAEIANQILYDAMKLAFDLITVLFVICLIISPFSKKYENKD</sequence>
<keyword evidence="3 6" id="KW-0812">Transmembrane</keyword>
<dbReference type="Gene3D" id="1.20.1720.10">
    <property type="entry name" value="Multidrug resistance protein D"/>
    <property type="match status" value="2"/>
</dbReference>
<feature type="transmembrane region" description="Helical" evidence="6">
    <location>
        <begin position="334"/>
        <end position="354"/>
    </location>
</feature>
<feature type="transmembrane region" description="Helical" evidence="6">
    <location>
        <begin position="485"/>
        <end position="503"/>
    </location>
</feature>
<proteinExistence type="predicted"/>
<reference evidence="8 9" key="1">
    <citation type="submission" date="2017-03" db="EMBL/GenBank/DDBJ databases">
        <title>Genome sequence of Methanobrevibacter wosei.</title>
        <authorList>
            <person name="Poehlein A."/>
            <person name="Seedorf H."/>
            <person name="Daniel R."/>
        </authorList>
    </citation>
    <scope>NUCLEOTIDE SEQUENCE [LARGE SCALE GENOMIC DNA]</scope>
    <source>
        <strain evidence="8 9">DSM 11979</strain>
    </source>
</reference>
<feature type="transmembrane region" description="Helical" evidence="6">
    <location>
        <begin position="47"/>
        <end position="67"/>
    </location>
</feature>
<protein>
    <submittedName>
        <fullName evidence="8">Antiseptic resistance protein</fullName>
    </submittedName>
</protein>
<dbReference type="AlphaFoldDB" id="A0A2U1S8A3"/>
<dbReference type="Proteomes" id="UP000245577">
    <property type="component" value="Unassembled WGS sequence"/>
</dbReference>
<accession>A0A2U1S8A3</accession>
<dbReference type="InterPro" id="IPR011701">
    <property type="entry name" value="MFS"/>
</dbReference>
<evidence type="ECO:0000256" key="4">
    <source>
        <dbReference type="ARBA" id="ARBA00022989"/>
    </source>
</evidence>
<dbReference type="InterPro" id="IPR036259">
    <property type="entry name" value="MFS_trans_sf"/>
</dbReference>
<feature type="transmembrane region" description="Helical" evidence="6">
    <location>
        <begin position="407"/>
        <end position="429"/>
    </location>
</feature>
<evidence type="ECO:0000256" key="6">
    <source>
        <dbReference type="SAM" id="Phobius"/>
    </source>
</evidence>
<dbReference type="RefSeq" id="WP_116669922.1">
    <property type="nucleotide sequence ID" value="NZ_MZGU01000004.1"/>
</dbReference>
<evidence type="ECO:0000256" key="2">
    <source>
        <dbReference type="ARBA" id="ARBA00022448"/>
    </source>
</evidence>
<evidence type="ECO:0000313" key="8">
    <source>
        <dbReference type="EMBL" id="PWB86294.1"/>
    </source>
</evidence>
<organism evidence="8 9">
    <name type="scientific">Methanobrevibacter woesei</name>
    <dbReference type="NCBI Taxonomy" id="190976"/>
    <lineage>
        <taxon>Archaea</taxon>
        <taxon>Methanobacteriati</taxon>
        <taxon>Methanobacteriota</taxon>
        <taxon>Methanomada group</taxon>
        <taxon>Methanobacteria</taxon>
        <taxon>Methanobacteriales</taxon>
        <taxon>Methanobacteriaceae</taxon>
        <taxon>Methanobrevibacter</taxon>
    </lineage>
</organism>
<feature type="transmembrane region" description="Helical" evidence="6">
    <location>
        <begin position="366"/>
        <end position="386"/>
    </location>
</feature>
<dbReference type="OrthoDB" id="117970at2157"/>
<evidence type="ECO:0000256" key="5">
    <source>
        <dbReference type="ARBA" id="ARBA00023136"/>
    </source>
</evidence>
<dbReference type="EMBL" id="MZGU01000004">
    <property type="protein sequence ID" value="PWB86294.1"/>
    <property type="molecule type" value="Genomic_DNA"/>
</dbReference>
<feature type="transmembrane region" description="Helical" evidence="6">
    <location>
        <begin position="137"/>
        <end position="156"/>
    </location>
</feature>
<evidence type="ECO:0000256" key="1">
    <source>
        <dbReference type="ARBA" id="ARBA00004141"/>
    </source>
</evidence>
<keyword evidence="4 6" id="KW-1133">Transmembrane helix</keyword>
<comment type="subcellular location">
    <subcellularLocation>
        <location evidence="1">Membrane</location>
        <topology evidence="1">Multi-pass membrane protein</topology>
    </subcellularLocation>
</comment>
<keyword evidence="2" id="KW-0813">Transport</keyword>
<evidence type="ECO:0000259" key="7">
    <source>
        <dbReference type="PROSITE" id="PS50850"/>
    </source>
</evidence>
<evidence type="ECO:0000313" key="9">
    <source>
        <dbReference type="Proteomes" id="UP000245577"/>
    </source>
</evidence>
<keyword evidence="9" id="KW-1185">Reference proteome</keyword>
<feature type="transmembrane region" description="Helical" evidence="6">
    <location>
        <begin position="226"/>
        <end position="246"/>
    </location>
</feature>
<name>A0A2U1S8A3_9EURY</name>
<comment type="caution">
    <text evidence="8">The sequence shown here is derived from an EMBL/GenBank/DDBJ whole genome shotgun (WGS) entry which is preliminary data.</text>
</comment>
<dbReference type="CDD" id="cd17321">
    <property type="entry name" value="MFS_MMR_MDR_like"/>
    <property type="match status" value="1"/>
</dbReference>
<dbReference type="GO" id="GO:0022857">
    <property type="term" value="F:transmembrane transporter activity"/>
    <property type="evidence" value="ECO:0007669"/>
    <property type="project" value="InterPro"/>
</dbReference>
<dbReference type="PRINTS" id="PR01036">
    <property type="entry name" value="TCRTETB"/>
</dbReference>
<dbReference type="GO" id="GO:0016020">
    <property type="term" value="C:membrane"/>
    <property type="evidence" value="ECO:0007669"/>
    <property type="project" value="UniProtKB-SubCell"/>
</dbReference>
<dbReference type="PROSITE" id="PS50850">
    <property type="entry name" value="MFS"/>
    <property type="match status" value="1"/>
</dbReference>
<keyword evidence="5 6" id="KW-0472">Membrane</keyword>
<feature type="transmembrane region" description="Helical" evidence="6">
    <location>
        <begin position="168"/>
        <end position="187"/>
    </location>
</feature>
<feature type="transmembrane region" description="Helical" evidence="6">
    <location>
        <begin position="12"/>
        <end position="35"/>
    </location>
</feature>
<dbReference type="SUPFAM" id="SSF103473">
    <property type="entry name" value="MFS general substrate transporter"/>
    <property type="match status" value="2"/>
</dbReference>
<dbReference type="Pfam" id="PF07690">
    <property type="entry name" value="MFS_1"/>
    <property type="match status" value="2"/>
</dbReference>
<dbReference type="PANTHER" id="PTHR42718">
    <property type="entry name" value="MAJOR FACILITATOR SUPERFAMILY MULTIDRUG TRANSPORTER MFSC"/>
    <property type="match status" value="1"/>
</dbReference>
<feature type="transmembrane region" description="Helical" evidence="6">
    <location>
        <begin position="303"/>
        <end position="322"/>
    </location>
</feature>
<feature type="transmembrane region" description="Helical" evidence="6">
    <location>
        <begin position="199"/>
        <end position="220"/>
    </location>
</feature>
<evidence type="ECO:0000256" key="3">
    <source>
        <dbReference type="ARBA" id="ARBA00022692"/>
    </source>
</evidence>
<dbReference type="InterPro" id="IPR020846">
    <property type="entry name" value="MFS_dom"/>
</dbReference>